<evidence type="ECO:0000256" key="3">
    <source>
        <dbReference type="SAM" id="Phobius"/>
    </source>
</evidence>
<dbReference type="Proteomes" id="UP000288716">
    <property type="component" value="Unassembled WGS sequence"/>
</dbReference>
<dbReference type="Pfam" id="PF03137">
    <property type="entry name" value="OATP"/>
    <property type="match status" value="1"/>
</dbReference>
<keyword evidence="3" id="KW-0812">Transmembrane</keyword>
<keyword evidence="1" id="KW-1015">Disulfide bond</keyword>
<organism evidence="4 5">
    <name type="scientific">Leptotrombidium deliense</name>
    <dbReference type="NCBI Taxonomy" id="299467"/>
    <lineage>
        <taxon>Eukaryota</taxon>
        <taxon>Metazoa</taxon>
        <taxon>Ecdysozoa</taxon>
        <taxon>Arthropoda</taxon>
        <taxon>Chelicerata</taxon>
        <taxon>Arachnida</taxon>
        <taxon>Acari</taxon>
        <taxon>Acariformes</taxon>
        <taxon>Trombidiformes</taxon>
        <taxon>Prostigmata</taxon>
        <taxon>Anystina</taxon>
        <taxon>Parasitengona</taxon>
        <taxon>Trombiculoidea</taxon>
        <taxon>Trombiculidae</taxon>
        <taxon>Leptotrombidium</taxon>
    </lineage>
</organism>
<protein>
    <submittedName>
        <fullName evidence="4">Solute carrier organic anion transporter family member 5A1-like protein</fullName>
    </submittedName>
</protein>
<dbReference type="InterPro" id="IPR004156">
    <property type="entry name" value="OATP"/>
</dbReference>
<reference evidence="4 5" key="1">
    <citation type="journal article" date="2018" name="Gigascience">
        <title>Genomes of trombidid mites reveal novel predicted allergens and laterally-transferred genes associated with secondary metabolism.</title>
        <authorList>
            <person name="Dong X."/>
            <person name="Chaisiri K."/>
            <person name="Xia D."/>
            <person name="Armstrong S.D."/>
            <person name="Fang Y."/>
            <person name="Donnelly M.J."/>
            <person name="Kadowaki T."/>
            <person name="McGarry J.W."/>
            <person name="Darby A.C."/>
            <person name="Makepeace B.L."/>
        </authorList>
    </citation>
    <scope>NUCLEOTIDE SEQUENCE [LARGE SCALE GENOMIC DNA]</scope>
    <source>
        <strain evidence="4">UoL-UT</strain>
    </source>
</reference>
<evidence type="ECO:0000313" key="5">
    <source>
        <dbReference type="Proteomes" id="UP000288716"/>
    </source>
</evidence>
<feature type="transmembrane region" description="Helical" evidence="3">
    <location>
        <begin position="128"/>
        <end position="152"/>
    </location>
</feature>
<feature type="region of interest" description="Disordered" evidence="2">
    <location>
        <begin position="193"/>
        <end position="213"/>
    </location>
</feature>
<dbReference type="GO" id="GO:0043252">
    <property type="term" value="P:sodium-independent organic anion transport"/>
    <property type="evidence" value="ECO:0007669"/>
    <property type="project" value="TreeGrafter"/>
</dbReference>
<keyword evidence="3" id="KW-0472">Membrane</keyword>
<feature type="transmembrane region" description="Helical" evidence="3">
    <location>
        <begin position="75"/>
        <end position="94"/>
    </location>
</feature>
<feature type="non-terminal residue" evidence="4">
    <location>
        <position position="1"/>
    </location>
</feature>
<keyword evidence="5" id="KW-1185">Reference proteome</keyword>
<comment type="caution">
    <text evidence="4">The sequence shown here is derived from an EMBL/GenBank/DDBJ whole genome shotgun (WGS) entry which is preliminary data.</text>
</comment>
<dbReference type="OrthoDB" id="5062115at2759"/>
<accession>A0A443SN19</accession>
<evidence type="ECO:0000256" key="1">
    <source>
        <dbReference type="ARBA" id="ARBA00023157"/>
    </source>
</evidence>
<keyword evidence="3" id="KW-1133">Transmembrane helix</keyword>
<evidence type="ECO:0000313" key="4">
    <source>
        <dbReference type="EMBL" id="RWS28882.1"/>
    </source>
</evidence>
<dbReference type="EMBL" id="NCKV01001168">
    <property type="protein sequence ID" value="RWS28882.1"/>
    <property type="molecule type" value="Genomic_DNA"/>
</dbReference>
<dbReference type="GO" id="GO:0015347">
    <property type="term" value="F:sodium-independent organic anion transmembrane transporter activity"/>
    <property type="evidence" value="ECO:0007669"/>
    <property type="project" value="TreeGrafter"/>
</dbReference>
<dbReference type="AlphaFoldDB" id="A0A443SN19"/>
<dbReference type="InterPro" id="IPR036259">
    <property type="entry name" value="MFS_trans_sf"/>
</dbReference>
<proteinExistence type="predicted"/>
<feature type="transmembrane region" description="Helical" evidence="3">
    <location>
        <begin position="39"/>
        <end position="63"/>
    </location>
</feature>
<name>A0A443SN19_9ACAR</name>
<sequence length="234" mass="26390">IQNYSNCACIKDFFTHQEVRAVPIATAGPCPQMCQAMPLFLIILFIVTLAVSINQMPLLTIILRSVEEEERAFALGMQFVLFRLFAYIPSPILFGNVIDSTCLLWKAHCGRQGGFCLMYNIEHFRLRYVGVCSGLKVAAGLLFFLDWLLICWSKKRCLKQTKLVRLEEFMSSVISLDQLSNFGHSSAHKKNDDELLPLGEASPDSDYNSANDPDDVQEEFAAVAASSDQQHHRY</sequence>
<gene>
    <name evidence="4" type="ORF">B4U80_09840</name>
</gene>
<evidence type="ECO:0000256" key="2">
    <source>
        <dbReference type="SAM" id="MobiDB-lite"/>
    </source>
</evidence>
<dbReference type="VEuPathDB" id="VectorBase:LDEU003160"/>
<dbReference type="PANTHER" id="PTHR11388:SF142">
    <property type="entry name" value="SOLUTE CARRIER ORGANIC ANION TRANSPORTER FAMILY MEMBER 5A1"/>
    <property type="match status" value="1"/>
</dbReference>
<dbReference type="PANTHER" id="PTHR11388">
    <property type="entry name" value="ORGANIC ANION TRANSPORTER"/>
    <property type="match status" value="1"/>
</dbReference>
<dbReference type="GO" id="GO:0016323">
    <property type="term" value="C:basolateral plasma membrane"/>
    <property type="evidence" value="ECO:0007669"/>
    <property type="project" value="TreeGrafter"/>
</dbReference>
<dbReference type="SUPFAM" id="SSF103473">
    <property type="entry name" value="MFS general substrate transporter"/>
    <property type="match status" value="1"/>
</dbReference>